<proteinExistence type="predicted"/>
<keyword evidence="2" id="KW-1185">Reference proteome</keyword>
<organism evidence="1 2">
    <name type="scientific">Parasponia andersonii</name>
    <name type="common">Sponia andersonii</name>
    <dbReference type="NCBI Taxonomy" id="3476"/>
    <lineage>
        <taxon>Eukaryota</taxon>
        <taxon>Viridiplantae</taxon>
        <taxon>Streptophyta</taxon>
        <taxon>Embryophyta</taxon>
        <taxon>Tracheophyta</taxon>
        <taxon>Spermatophyta</taxon>
        <taxon>Magnoliopsida</taxon>
        <taxon>eudicotyledons</taxon>
        <taxon>Gunneridae</taxon>
        <taxon>Pentapetalae</taxon>
        <taxon>rosids</taxon>
        <taxon>fabids</taxon>
        <taxon>Rosales</taxon>
        <taxon>Cannabaceae</taxon>
        <taxon>Parasponia</taxon>
    </lineage>
</organism>
<comment type="caution">
    <text evidence="1">The sequence shown here is derived from an EMBL/GenBank/DDBJ whole genome shotgun (WGS) entry which is preliminary data.</text>
</comment>
<dbReference type="EMBL" id="JXTB01000456">
    <property type="protein sequence ID" value="PON39762.1"/>
    <property type="molecule type" value="Genomic_DNA"/>
</dbReference>
<name>A0A2P5AT94_PARAD</name>
<gene>
    <name evidence="1" type="ORF">PanWU01x14_302690</name>
</gene>
<dbReference type="Proteomes" id="UP000237105">
    <property type="component" value="Unassembled WGS sequence"/>
</dbReference>
<dbReference type="AlphaFoldDB" id="A0A2P5AT94"/>
<evidence type="ECO:0000313" key="2">
    <source>
        <dbReference type="Proteomes" id="UP000237105"/>
    </source>
</evidence>
<evidence type="ECO:0000313" key="1">
    <source>
        <dbReference type="EMBL" id="PON39762.1"/>
    </source>
</evidence>
<protein>
    <submittedName>
        <fullName evidence="1">Uncharacterized protein</fullName>
    </submittedName>
</protein>
<accession>A0A2P5AT94</accession>
<sequence length="94" mass="10828">MFLKGVWQFLLVMSDDSKIKRFVVCDPCTVPQRAFVARADKSSRRRILICSSNGGLMIPCREDAFIMQGSNCPFKKRTTCMIIEKFPHFGFIFL</sequence>
<reference evidence="2" key="1">
    <citation type="submission" date="2016-06" db="EMBL/GenBank/DDBJ databases">
        <title>Parallel loss of symbiosis genes in relatives of nitrogen-fixing non-legume Parasponia.</title>
        <authorList>
            <person name="Van Velzen R."/>
            <person name="Holmer R."/>
            <person name="Bu F."/>
            <person name="Rutten L."/>
            <person name="Van Zeijl A."/>
            <person name="Liu W."/>
            <person name="Santuari L."/>
            <person name="Cao Q."/>
            <person name="Sharma T."/>
            <person name="Shen D."/>
            <person name="Roswanjaya Y."/>
            <person name="Wardhani T."/>
            <person name="Kalhor M.S."/>
            <person name="Jansen J."/>
            <person name="Van den Hoogen J."/>
            <person name="Gungor B."/>
            <person name="Hartog M."/>
            <person name="Hontelez J."/>
            <person name="Verver J."/>
            <person name="Yang W.-C."/>
            <person name="Schijlen E."/>
            <person name="Repin R."/>
            <person name="Schilthuizen M."/>
            <person name="Schranz E."/>
            <person name="Heidstra R."/>
            <person name="Miyata K."/>
            <person name="Fedorova E."/>
            <person name="Kohlen W."/>
            <person name="Bisseling T."/>
            <person name="Smit S."/>
            <person name="Geurts R."/>
        </authorList>
    </citation>
    <scope>NUCLEOTIDE SEQUENCE [LARGE SCALE GENOMIC DNA]</scope>
    <source>
        <strain evidence="2">cv. WU1-14</strain>
    </source>
</reference>